<keyword evidence="6" id="KW-1185">Reference proteome</keyword>
<proteinExistence type="predicted"/>
<dbReference type="InterPro" id="IPR052177">
    <property type="entry name" value="Divisome_Glycosyl_Hydrolase"/>
</dbReference>
<protein>
    <submittedName>
        <fullName evidence="5">Family 10 glycosylhydrolase</fullName>
    </submittedName>
</protein>
<feature type="signal peptide" evidence="3">
    <location>
        <begin position="1"/>
        <end position="23"/>
    </location>
</feature>
<gene>
    <name evidence="5" type="ORF">RIF23_02545</name>
</gene>
<feature type="chain" id="PRO_5045567269" evidence="3">
    <location>
        <begin position="24"/>
        <end position="563"/>
    </location>
</feature>
<dbReference type="PANTHER" id="PTHR43405:SF1">
    <property type="entry name" value="GLYCOSYL HYDROLASE DIGH"/>
    <property type="match status" value="1"/>
</dbReference>
<accession>A0ABU2H1J8</accession>
<dbReference type="Pfam" id="PF02638">
    <property type="entry name" value="GHL10"/>
    <property type="match status" value="1"/>
</dbReference>
<keyword evidence="1 3" id="KW-0732">Signal</keyword>
<evidence type="ECO:0000256" key="1">
    <source>
        <dbReference type="ARBA" id="ARBA00022729"/>
    </source>
</evidence>
<dbReference type="PANTHER" id="PTHR43405">
    <property type="entry name" value="GLYCOSYL HYDROLASE DIGH"/>
    <property type="match status" value="1"/>
</dbReference>
<dbReference type="EMBL" id="JAVLVT010000001">
    <property type="protein sequence ID" value="MDS1269171.1"/>
    <property type="molecule type" value="Genomic_DNA"/>
</dbReference>
<dbReference type="Proteomes" id="UP001250214">
    <property type="component" value="Unassembled WGS sequence"/>
</dbReference>
<dbReference type="SUPFAM" id="SSF51445">
    <property type="entry name" value="(Trans)glycosidases"/>
    <property type="match status" value="1"/>
</dbReference>
<dbReference type="InterPro" id="IPR017853">
    <property type="entry name" value="GH"/>
</dbReference>
<feature type="region of interest" description="Disordered" evidence="2">
    <location>
        <begin position="23"/>
        <end position="70"/>
    </location>
</feature>
<feature type="compositionally biased region" description="Pro residues" evidence="2">
    <location>
        <begin position="25"/>
        <end position="46"/>
    </location>
</feature>
<dbReference type="InterPro" id="IPR003790">
    <property type="entry name" value="GHL10"/>
</dbReference>
<evidence type="ECO:0000259" key="4">
    <source>
        <dbReference type="Pfam" id="PF02638"/>
    </source>
</evidence>
<feature type="domain" description="Glycosyl hydrolase-like 10" evidence="4">
    <location>
        <begin position="72"/>
        <end position="383"/>
    </location>
</feature>
<name>A0ABU2H1J8_9ACTN</name>
<dbReference type="PROSITE" id="PS51257">
    <property type="entry name" value="PROKAR_LIPOPROTEIN"/>
    <property type="match status" value="1"/>
</dbReference>
<evidence type="ECO:0000313" key="6">
    <source>
        <dbReference type="Proteomes" id="UP001250214"/>
    </source>
</evidence>
<organism evidence="5 6">
    <name type="scientific">Lipingzhangella rawalii</name>
    <dbReference type="NCBI Taxonomy" id="2055835"/>
    <lineage>
        <taxon>Bacteria</taxon>
        <taxon>Bacillati</taxon>
        <taxon>Actinomycetota</taxon>
        <taxon>Actinomycetes</taxon>
        <taxon>Streptosporangiales</taxon>
        <taxon>Nocardiopsidaceae</taxon>
        <taxon>Lipingzhangella</taxon>
    </lineage>
</organism>
<evidence type="ECO:0000256" key="2">
    <source>
        <dbReference type="SAM" id="MobiDB-lite"/>
    </source>
</evidence>
<evidence type="ECO:0000313" key="5">
    <source>
        <dbReference type="EMBL" id="MDS1269171.1"/>
    </source>
</evidence>
<dbReference type="Gene3D" id="3.20.20.80">
    <property type="entry name" value="Glycosidases"/>
    <property type="match status" value="1"/>
</dbReference>
<evidence type="ECO:0000256" key="3">
    <source>
        <dbReference type="SAM" id="SignalP"/>
    </source>
</evidence>
<comment type="caution">
    <text evidence="5">The sequence shown here is derived from an EMBL/GenBank/DDBJ whole genome shotgun (WGS) entry which is preliminary data.</text>
</comment>
<reference evidence="6" key="1">
    <citation type="submission" date="2023-07" db="EMBL/GenBank/DDBJ databases">
        <title>Novel species in the genus Lipingzhangella isolated from Sambhar Salt Lake.</title>
        <authorList>
            <person name="Jiya N."/>
            <person name="Kajale S."/>
            <person name="Sharma A."/>
        </authorList>
    </citation>
    <scope>NUCLEOTIDE SEQUENCE [LARGE SCALE GENOMIC DNA]</scope>
    <source>
        <strain evidence="6">LS1_29</strain>
    </source>
</reference>
<dbReference type="RefSeq" id="WP_310910680.1">
    <property type="nucleotide sequence ID" value="NZ_JAVLVT010000001.1"/>
</dbReference>
<sequence>MLRTRRWLGSLLLVPLLGGCVSAPTDPPSQPQPAPVPPGAAQPPPDDTTATEQPSAAMPTDCTTDGDTPKRQLRGAWLTTVRNLDWPSEPGLSIDEQHEELADQLDLAERYNLNAVYFQVRPTADALYASELEPWARYLTGEQGGDPGYDPLELAIREAHERGIELHAWFNPYRVGHAEGDLDQLTDDHPAERNPEWLIEHEDQGYLDPGNPQAREWVSDVVLDVVERYDVDGIHFDDYFYPYPGDGEEFDDDASWQEHGQDYDNRAAWRRANIDTLMADIHERIQDTKPWVQFGVSPFGVWRNADSDPSGSDTQALESYDAQHADTRTWIEQGWIDNVIPQLYWERGRSGADYEELAPWWSAEVADTDVDLYIGQAAYRVGEDGWDRDDALSRQLDFNTEHDAVAGDVYYSLDSFAAEAAEAADELAETHYAHPALPPIATGAGEPPTPVTRLDAAPIDNADPDAGVELSWTVPAETRTFVIYRVDADTAAGIDDGAEEHLCALADAAHIVDIVGVPDDTDGETHTVHDTDTAADTDDHYLVTTLDRYRVESAPSPSATPTT</sequence>